<gene>
    <name evidence="1" type="ORF">FAK_00710</name>
</gene>
<dbReference type="Proteomes" id="UP001366166">
    <property type="component" value="Chromosome"/>
</dbReference>
<name>A0AAU9E7U2_9BACT</name>
<keyword evidence="2" id="KW-1185">Reference proteome</keyword>
<evidence type="ECO:0008006" key="3">
    <source>
        <dbReference type="Google" id="ProtNLM"/>
    </source>
</evidence>
<organism evidence="1 2">
    <name type="scientific">Desulfoferula mesophila</name>
    <dbReference type="NCBI Taxonomy" id="3058419"/>
    <lineage>
        <taxon>Bacteria</taxon>
        <taxon>Pseudomonadati</taxon>
        <taxon>Thermodesulfobacteriota</taxon>
        <taxon>Desulfarculia</taxon>
        <taxon>Desulfarculales</taxon>
        <taxon>Desulfarculaceae</taxon>
        <taxon>Desulfoferula</taxon>
    </lineage>
</organism>
<protein>
    <recommendedName>
        <fullName evidence="3">Zinc ribbon domain-containing protein</fullName>
    </recommendedName>
</protein>
<dbReference type="RefSeq" id="WP_338604162.1">
    <property type="nucleotide sequence ID" value="NZ_AP028679.1"/>
</dbReference>
<dbReference type="KEGG" id="dmp:FAK_00710"/>
<proteinExistence type="predicted"/>
<accession>A0AAU9E7U2</accession>
<evidence type="ECO:0000313" key="1">
    <source>
        <dbReference type="EMBL" id="BEQ13005.1"/>
    </source>
</evidence>
<sequence length="111" mass="12153">MQQAQIQTGKKVALRVGQDDASKLRENTQDFFNALRGKTVKPDDQVLFGDVLLWVEATKPKGVVAIGRDTKVKVAISKKELRQSCPSCGQAQDEHRRECAGCGADLQVVSL</sequence>
<dbReference type="EMBL" id="AP028679">
    <property type="protein sequence ID" value="BEQ13005.1"/>
    <property type="molecule type" value="Genomic_DNA"/>
</dbReference>
<reference evidence="2" key="1">
    <citation type="journal article" date="2023" name="Arch. Microbiol.">
        <title>Desulfoferula mesophilus gen. nov. sp. nov., a mesophilic sulfate-reducing bacterium isolated from a brackish lake sediment.</title>
        <authorList>
            <person name="Watanabe T."/>
            <person name="Yabe T."/>
            <person name="Tsuji J.M."/>
            <person name="Fukui M."/>
        </authorList>
    </citation>
    <scope>NUCLEOTIDE SEQUENCE [LARGE SCALE GENOMIC DNA]</scope>
    <source>
        <strain evidence="2">12FAK</strain>
    </source>
</reference>
<evidence type="ECO:0000313" key="2">
    <source>
        <dbReference type="Proteomes" id="UP001366166"/>
    </source>
</evidence>
<dbReference type="AlphaFoldDB" id="A0AAU9E7U2"/>